<dbReference type="eggNOG" id="arCOG02395">
    <property type="taxonomic scope" value="Archaea"/>
</dbReference>
<dbReference type="InterPro" id="IPR002545">
    <property type="entry name" value="CheW-lke_dom"/>
</dbReference>
<dbReference type="OrthoDB" id="115049at2157"/>
<reference evidence="4" key="1">
    <citation type="journal article" date="2015" name="Microbiology">
        <title>Genome of Methanoregula boonei 6A8 reveals adaptations to oligotrophic peatland environments.</title>
        <authorList>
            <person name="Braeuer S."/>
            <person name="Cadillo-Quiroz H."/>
            <person name="Kyrpides N."/>
            <person name="Woyke T."/>
            <person name="Goodwin L."/>
            <person name="Detter C."/>
            <person name="Podell S."/>
            <person name="Yavitt J.B."/>
            <person name="Zinder S.H."/>
        </authorList>
    </citation>
    <scope>NUCLEOTIDE SEQUENCE [LARGE SCALE GENOMIC DNA]</scope>
    <source>
        <strain evidence="4">DSM 21154 / JCM 14090 / 6A8</strain>
    </source>
</reference>
<dbReference type="GO" id="GO:0006935">
    <property type="term" value="P:chemotaxis"/>
    <property type="evidence" value="ECO:0007669"/>
    <property type="project" value="InterPro"/>
</dbReference>
<organism evidence="3 4">
    <name type="scientific">Methanoregula boonei (strain DSM 21154 / JCM 14090 / 6A8)</name>
    <dbReference type="NCBI Taxonomy" id="456442"/>
    <lineage>
        <taxon>Archaea</taxon>
        <taxon>Methanobacteriati</taxon>
        <taxon>Methanobacteriota</taxon>
        <taxon>Stenosarchaea group</taxon>
        <taxon>Methanomicrobia</taxon>
        <taxon>Methanomicrobiales</taxon>
        <taxon>Methanoregulaceae</taxon>
        <taxon>Methanoregula</taxon>
    </lineage>
</organism>
<dbReference type="GO" id="GO:0005829">
    <property type="term" value="C:cytosol"/>
    <property type="evidence" value="ECO:0007669"/>
    <property type="project" value="TreeGrafter"/>
</dbReference>
<name>A7I7A5_METB6</name>
<feature type="region of interest" description="Disordered" evidence="1">
    <location>
        <begin position="1"/>
        <end position="20"/>
    </location>
</feature>
<dbReference type="InterPro" id="IPR036061">
    <property type="entry name" value="CheW-like_dom_sf"/>
</dbReference>
<dbReference type="STRING" id="456442.Mboo_1098"/>
<gene>
    <name evidence="3" type="ordered locus">Mboo_1098</name>
</gene>
<evidence type="ECO:0000313" key="4">
    <source>
        <dbReference type="Proteomes" id="UP000002408"/>
    </source>
</evidence>
<dbReference type="HOGENOM" id="CLU_048995_3_2_2"/>
<proteinExistence type="predicted"/>
<dbReference type="PANTHER" id="PTHR22617:SF23">
    <property type="entry name" value="CHEMOTAXIS PROTEIN CHEW"/>
    <property type="match status" value="1"/>
</dbReference>
<dbReference type="GO" id="GO:0007165">
    <property type="term" value="P:signal transduction"/>
    <property type="evidence" value="ECO:0007669"/>
    <property type="project" value="InterPro"/>
</dbReference>
<dbReference type="RefSeq" id="WP_012106643.1">
    <property type="nucleotide sequence ID" value="NC_009712.1"/>
</dbReference>
<dbReference type="SUPFAM" id="SSF50341">
    <property type="entry name" value="CheW-like"/>
    <property type="match status" value="1"/>
</dbReference>
<evidence type="ECO:0000259" key="2">
    <source>
        <dbReference type="PROSITE" id="PS50851"/>
    </source>
</evidence>
<dbReference type="KEGG" id="mbn:Mboo_1098"/>
<dbReference type="Gene3D" id="2.40.50.180">
    <property type="entry name" value="CheA-289, Domain 4"/>
    <property type="match status" value="1"/>
</dbReference>
<dbReference type="Pfam" id="PF01584">
    <property type="entry name" value="CheW"/>
    <property type="match status" value="1"/>
</dbReference>
<dbReference type="PANTHER" id="PTHR22617">
    <property type="entry name" value="CHEMOTAXIS SENSOR HISTIDINE KINASE-RELATED"/>
    <property type="match status" value="1"/>
</dbReference>
<dbReference type="Gene3D" id="2.30.30.40">
    <property type="entry name" value="SH3 Domains"/>
    <property type="match status" value="1"/>
</dbReference>
<dbReference type="GeneID" id="5410023"/>
<protein>
    <submittedName>
        <fullName evidence="3">Putative CheW protein</fullName>
    </submittedName>
</protein>
<feature type="domain" description="CheW-like" evidence="2">
    <location>
        <begin position="24"/>
        <end position="175"/>
    </location>
</feature>
<keyword evidence="4" id="KW-1185">Reference proteome</keyword>
<dbReference type="PROSITE" id="PS50851">
    <property type="entry name" value="CHEW"/>
    <property type="match status" value="1"/>
</dbReference>
<dbReference type="InterPro" id="IPR039315">
    <property type="entry name" value="CheW"/>
</dbReference>
<dbReference type="SMART" id="SM00260">
    <property type="entry name" value="CheW"/>
    <property type="match status" value="1"/>
</dbReference>
<dbReference type="AlphaFoldDB" id="A7I7A5"/>
<dbReference type="Proteomes" id="UP000002408">
    <property type="component" value="Chromosome"/>
</dbReference>
<accession>A7I7A5</accession>
<sequence length="177" mass="19289">MTVKSGEPLAAEKSPSASQGGMSSIQVVEFVLGNEHFAIDLFDVKEVVEYTTITKLPNVAPYVRGIIDLRGEITMIIDLKHRLNITDASTTALETSRIIVLDDKITSSKVGILVDDVTSVSTFEGNQVDHTSASISHEDTAIIGIIKRKVKVKDKEINELIIWIDIKKLLGDLDSAA</sequence>
<dbReference type="EMBL" id="CP000780">
    <property type="protein sequence ID" value="ABS55616.1"/>
    <property type="molecule type" value="Genomic_DNA"/>
</dbReference>
<evidence type="ECO:0000256" key="1">
    <source>
        <dbReference type="SAM" id="MobiDB-lite"/>
    </source>
</evidence>
<evidence type="ECO:0000313" key="3">
    <source>
        <dbReference type="EMBL" id="ABS55616.1"/>
    </source>
</evidence>